<accession>A0ABW9ILX7</accession>
<dbReference type="SUPFAM" id="SSF48452">
    <property type="entry name" value="TPR-like"/>
    <property type="match status" value="3"/>
</dbReference>
<reference evidence="4 5" key="1">
    <citation type="submission" date="2024-12" db="EMBL/GenBank/DDBJ databases">
        <title>Forecasting of Potato common scab and diversities of Pathogenic streptomyces spp. in china.</title>
        <authorList>
            <person name="Handique U."/>
            <person name="Wu J."/>
        </authorList>
    </citation>
    <scope>NUCLEOTIDE SEQUENCE [LARGE SCALE GENOMIC DNA]</scope>
    <source>
        <strain evidence="4 5">ZRIMU1585</strain>
    </source>
</reference>
<dbReference type="RefSeq" id="WP_369277334.1">
    <property type="nucleotide sequence ID" value="NZ_JBJVMW010000011.1"/>
</dbReference>
<dbReference type="InterPro" id="IPR000157">
    <property type="entry name" value="TIR_dom"/>
</dbReference>
<gene>
    <name evidence="4" type="primary">fxsT</name>
    <name evidence="4" type="ORF">ACKI1S_22830</name>
</gene>
<name>A0ABW9ILX7_STRGJ</name>
<dbReference type="EMBL" id="JBJVNE010000011">
    <property type="protein sequence ID" value="MFM9648972.1"/>
    <property type="molecule type" value="Genomic_DNA"/>
</dbReference>
<proteinExistence type="predicted"/>
<dbReference type="InterPro" id="IPR053137">
    <property type="entry name" value="NLR-like"/>
</dbReference>
<dbReference type="InterPro" id="IPR011990">
    <property type="entry name" value="TPR-like_helical_dom_sf"/>
</dbReference>
<comment type="caution">
    <text evidence="4">The sequence shown here is derived from an EMBL/GenBank/DDBJ whole genome shotgun (WGS) entry which is preliminary data.</text>
</comment>
<dbReference type="Pfam" id="PF00931">
    <property type="entry name" value="NB-ARC"/>
    <property type="match status" value="1"/>
</dbReference>
<dbReference type="Proteomes" id="UP001631993">
    <property type="component" value="Unassembled WGS sequence"/>
</dbReference>
<dbReference type="Pfam" id="PF13676">
    <property type="entry name" value="TIR_2"/>
    <property type="match status" value="1"/>
</dbReference>
<feature type="region of interest" description="Disordered" evidence="1">
    <location>
        <begin position="1272"/>
        <end position="1299"/>
    </location>
</feature>
<feature type="domain" description="NB-ARC" evidence="2">
    <location>
        <begin position="480"/>
        <end position="597"/>
    </location>
</feature>
<dbReference type="PANTHER" id="PTHR46082">
    <property type="entry name" value="ATP/GTP-BINDING PROTEIN-RELATED"/>
    <property type="match status" value="1"/>
</dbReference>
<protein>
    <submittedName>
        <fullName evidence="4">FxSxx-COOH system tetratricopeptide repeat protein</fullName>
    </submittedName>
</protein>
<feature type="domain" description="TIR" evidence="3">
    <location>
        <begin position="320"/>
        <end position="437"/>
    </location>
</feature>
<dbReference type="Pfam" id="PF13424">
    <property type="entry name" value="TPR_12"/>
    <property type="match status" value="2"/>
</dbReference>
<dbReference type="Pfam" id="PF13374">
    <property type="entry name" value="TPR_10"/>
    <property type="match status" value="1"/>
</dbReference>
<dbReference type="InterPro" id="IPR027417">
    <property type="entry name" value="P-loop_NTPase"/>
</dbReference>
<dbReference type="Gene3D" id="1.25.40.10">
    <property type="entry name" value="Tetratricopeptide repeat domain"/>
    <property type="match status" value="3"/>
</dbReference>
<dbReference type="PANTHER" id="PTHR46082:SF6">
    <property type="entry name" value="AAA+ ATPASE DOMAIN-CONTAINING PROTEIN-RELATED"/>
    <property type="match status" value="1"/>
</dbReference>
<feature type="region of interest" description="Disordered" evidence="1">
    <location>
        <begin position="443"/>
        <end position="477"/>
    </location>
</feature>
<evidence type="ECO:0000313" key="4">
    <source>
        <dbReference type="EMBL" id="MFM9648972.1"/>
    </source>
</evidence>
<dbReference type="NCBIfam" id="NF040586">
    <property type="entry name" value="FxSxx_TPR"/>
    <property type="match status" value="1"/>
</dbReference>
<dbReference type="Gene3D" id="3.40.50.300">
    <property type="entry name" value="P-loop containing nucleotide triphosphate hydrolases"/>
    <property type="match status" value="1"/>
</dbReference>
<evidence type="ECO:0000259" key="2">
    <source>
        <dbReference type="Pfam" id="PF00931"/>
    </source>
</evidence>
<sequence length="1299" mass="144359">MSLASGAGRELAVLLSVAARIEPELMRAVRLRAARDLDVAAEVDLWFGDLVGQRGFGFVVLDPRQLPDLRAELGARLRRADEDDPIRHLWPTFLEVRAGQSPALVAQETATWQAVSGGLEADRRIEESLQPALRALVEEDGREGIARWFLGAWDTLPERVQRSTTAWQLFTLSAVKLAEAPPSTPRPPRLALSDVAVIAEGLPQVPLYLRWAEHRLLVSDGDLGPDTFAITVPDTDPRVVELVTASSVRTILIQRDSSVEEWVGPGSGWLCTADGAMYLLPVPADTRSHAVLTTPADGADQPDEAGGTDTERLPAAGHISICYAGESRSWAMWTARQLERAGCTTTLLRWDTASRPPTESLGALLAAPGQVLLLVNERALRPDLHSDRAWAEAFRMIVGPHRDRFAAITLTTAFLPEGTDLLRPVDVGGLDEEEARRTILERLGVPPGDPPAHPEGPRFPNEPAQVRDAPRRNGYFTGRKDDLEELSELLAESGPGGARVVLHGIPGVGKSQLATEYAHRYGDAYDVVWWIRASQRGTAREEFAALAAHLELAAGRDSGERIRAVHLALRERTASRHRWLLIFDGADEVDTIRDLIPEGRGDVIITSLTRDWVSLLAFQEYTVRPFTRNESVTFIRRRVPRVTAAEAEQLAEAAQDLPLVLAQTTAWLIANETERVFEYVEALQSQSPEELEVVTEEDYPHGFVVSWAHFLNALRRRNPEAAELIDLMAMFSPDTIPLQLITAAPTGVFPPGRLAATVSDSTRWQNALAELAHLTAIHLTYTQDPSLEYGVESAQMHRLYHRFIRGNLDARTRATLSATACGILAAAKPERTTNPREWPLYARLIPHLDTAGALERDEPDVRALLLDCIDNLRVRGEYDTGLRLCQKAVTHWRPRYPGTDPDMLTLEHQHANLLRRMGRYRDAEAVGAQTVDMLAPIRRPDDSELLRAKDGLGGTLMALGRFHRARDLFEEVWHGYTARWGQQDKHALEAKSNMALTLGLLGRYRQSLDLHRELFELRSRRLGGDHYSTLYSGLHMAWMTRLLGRYSDALALQQLNARVHSRTLGPLHPQTLRAEHNLAQCLRRDGRVDDAASLFTSVLKRSEQAQGELHPETLMMAADRATLVRSESPREAHELAGTVYERYLRLLGPDHPYTAGSLSNMALARWAEGDGRPDAEGSALTAWRLMARAVGDEHPWTLGCRLNLTAMLVRAGQADTALDHDIDLAAMAVRQLGERHPLTLAAATARAHDLRELGRTDEAEELQRETVALLRDTLGPQHPHTRSADELRRPHWDFEPQPI</sequence>
<feature type="compositionally biased region" description="Basic and acidic residues" evidence="1">
    <location>
        <begin position="1282"/>
        <end position="1299"/>
    </location>
</feature>
<evidence type="ECO:0000313" key="5">
    <source>
        <dbReference type="Proteomes" id="UP001631993"/>
    </source>
</evidence>
<dbReference type="InterPro" id="IPR002182">
    <property type="entry name" value="NB-ARC"/>
</dbReference>
<evidence type="ECO:0000259" key="3">
    <source>
        <dbReference type="Pfam" id="PF13676"/>
    </source>
</evidence>
<keyword evidence="5" id="KW-1185">Reference proteome</keyword>
<organism evidence="4 5">
    <name type="scientific">Streptomyces galilaeus</name>
    <dbReference type="NCBI Taxonomy" id="33899"/>
    <lineage>
        <taxon>Bacteria</taxon>
        <taxon>Bacillati</taxon>
        <taxon>Actinomycetota</taxon>
        <taxon>Actinomycetes</taxon>
        <taxon>Kitasatosporales</taxon>
        <taxon>Streptomycetaceae</taxon>
        <taxon>Streptomyces</taxon>
    </lineage>
</organism>
<dbReference type="SUPFAM" id="SSF52540">
    <property type="entry name" value="P-loop containing nucleoside triphosphate hydrolases"/>
    <property type="match status" value="1"/>
</dbReference>
<evidence type="ECO:0000256" key="1">
    <source>
        <dbReference type="SAM" id="MobiDB-lite"/>
    </source>
</evidence>